<dbReference type="InterPro" id="IPR020568">
    <property type="entry name" value="Ribosomal_Su5_D2-typ_SF"/>
</dbReference>
<dbReference type="Pfam" id="PF01119">
    <property type="entry name" value="DNA_mis_repair"/>
    <property type="match status" value="1"/>
</dbReference>
<gene>
    <name evidence="3" type="primary">ORF40880</name>
</gene>
<evidence type="ECO:0000256" key="1">
    <source>
        <dbReference type="SAM" id="MobiDB-lite"/>
    </source>
</evidence>
<feature type="compositionally biased region" description="Polar residues" evidence="1">
    <location>
        <begin position="146"/>
        <end position="155"/>
    </location>
</feature>
<protein>
    <recommendedName>
        <fullName evidence="2">DNA mismatch repair protein S5 domain-containing protein</fullName>
    </recommendedName>
</protein>
<dbReference type="Gene3D" id="3.30.230.10">
    <property type="match status" value="1"/>
</dbReference>
<dbReference type="GO" id="GO:0030983">
    <property type="term" value="F:mismatched DNA binding"/>
    <property type="evidence" value="ECO:0007669"/>
    <property type="project" value="InterPro"/>
</dbReference>
<dbReference type="SMART" id="SM01340">
    <property type="entry name" value="DNA_mis_repair"/>
    <property type="match status" value="1"/>
</dbReference>
<feature type="non-terminal residue" evidence="3">
    <location>
        <position position="252"/>
    </location>
</feature>
<reference evidence="3" key="1">
    <citation type="submission" date="2014-12" db="EMBL/GenBank/DDBJ databases">
        <title>Insight into the proteome of Arion vulgaris.</title>
        <authorList>
            <person name="Aradska J."/>
            <person name="Bulat T."/>
            <person name="Smidak R."/>
            <person name="Sarate P."/>
            <person name="Gangsoo J."/>
            <person name="Sialana F."/>
            <person name="Bilban M."/>
            <person name="Lubec G."/>
        </authorList>
    </citation>
    <scope>NUCLEOTIDE SEQUENCE</scope>
    <source>
        <tissue evidence="3">Skin</tissue>
    </source>
</reference>
<sequence length="252" mass="28307">TTGDRTFIVVNERPVHIKELVRVLKQYYTHCHACDSTRFPICYVYVKLPASDVDVNVDPNKTTVLLKHLNEVRTCLEELLLKIYGPLDYVPSWHYRDAVANTQEQKNDKSSSSMSSKALLDHGVRKSSGSQVSDSDRRFHEVSEIPKNNSASNTEQDNDGIIYNTVPNITLTLHEHDSSDLSSKVIADPEHQEHINTHDACSNAEPEIGGKKYFHSIGVADKGCQDTTSTEKSVENLNSCEFFRNLISDQSV</sequence>
<feature type="region of interest" description="Disordered" evidence="1">
    <location>
        <begin position="103"/>
        <end position="159"/>
    </location>
</feature>
<feature type="domain" description="DNA mismatch repair protein S5" evidence="2">
    <location>
        <begin position="1"/>
        <end position="85"/>
    </location>
</feature>
<dbReference type="AlphaFoldDB" id="A0A0B6YZR9"/>
<dbReference type="SUPFAM" id="SSF54211">
    <property type="entry name" value="Ribosomal protein S5 domain 2-like"/>
    <property type="match status" value="1"/>
</dbReference>
<name>A0A0B6YZR9_9EUPU</name>
<feature type="compositionally biased region" description="Basic and acidic residues" evidence="1">
    <location>
        <begin position="134"/>
        <end position="144"/>
    </location>
</feature>
<dbReference type="GO" id="GO:0032389">
    <property type="term" value="C:MutLalpha complex"/>
    <property type="evidence" value="ECO:0007669"/>
    <property type="project" value="TreeGrafter"/>
</dbReference>
<feature type="non-terminal residue" evidence="3">
    <location>
        <position position="1"/>
    </location>
</feature>
<dbReference type="GO" id="GO:0140664">
    <property type="term" value="F:ATP-dependent DNA damage sensor activity"/>
    <property type="evidence" value="ECO:0007669"/>
    <property type="project" value="InterPro"/>
</dbReference>
<accession>A0A0B6YZR9</accession>
<dbReference type="GO" id="GO:0016887">
    <property type="term" value="F:ATP hydrolysis activity"/>
    <property type="evidence" value="ECO:0007669"/>
    <property type="project" value="InterPro"/>
</dbReference>
<dbReference type="PANTHER" id="PTHR10073">
    <property type="entry name" value="DNA MISMATCH REPAIR PROTEIN MLH, PMS, MUTL"/>
    <property type="match status" value="1"/>
</dbReference>
<evidence type="ECO:0000313" key="3">
    <source>
        <dbReference type="EMBL" id="CEK60965.1"/>
    </source>
</evidence>
<dbReference type="PANTHER" id="PTHR10073:SF54">
    <property type="entry name" value="PMS1 PROTEIN HOMOLOG 1"/>
    <property type="match status" value="1"/>
</dbReference>
<dbReference type="InterPro" id="IPR014721">
    <property type="entry name" value="Ribsml_uS5_D2-typ_fold_subgr"/>
</dbReference>
<dbReference type="GO" id="GO:0005524">
    <property type="term" value="F:ATP binding"/>
    <property type="evidence" value="ECO:0007669"/>
    <property type="project" value="InterPro"/>
</dbReference>
<dbReference type="CDD" id="cd00782">
    <property type="entry name" value="MutL_Trans"/>
    <property type="match status" value="1"/>
</dbReference>
<organism evidence="3">
    <name type="scientific">Arion vulgaris</name>
    <dbReference type="NCBI Taxonomy" id="1028688"/>
    <lineage>
        <taxon>Eukaryota</taxon>
        <taxon>Metazoa</taxon>
        <taxon>Spiralia</taxon>
        <taxon>Lophotrochozoa</taxon>
        <taxon>Mollusca</taxon>
        <taxon>Gastropoda</taxon>
        <taxon>Heterobranchia</taxon>
        <taxon>Euthyneura</taxon>
        <taxon>Panpulmonata</taxon>
        <taxon>Eupulmonata</taxon>
        <taxon>Stylommatophora</taxon>
        <taxon>Helicina</taxon>
        <taxon>Arionoidea</taxon>
        <taxon>Arionidae</taxon>
        <taxon>Arion</taxon>
    </lineage>
</organism>
<dbReference type="InterPro" id="IPR038973">
    <property type="entry name" value="MutL/Mlh/Pms-like"/>
</dbReference>
<dbReference type="EMBL" id="HACG01014100">
    <property type="protein sequence ID" value="CEK60965.1"/>
    <property type="molecule type" value="Transcribed_RNA"/>
</dbReference>
<proteinExistence type="predicted"/>
<dbReference type="InterPro" id="IPR013507">
    <property type="entry name" value="DNA_mismatch_S5_2-like"/>
</dbReference>
<dbReference type="GO" id="GO:0006298">
    <property type="term" value="P:mismatch repair"/>
    <property type="evidence" value="ECO:0007669"/>
    <property type="project" value="InterPro"/>
</dbReference>
<evidence type="ECO:0000259" key="2">
    <source>
        <dbReference type="SMART" id="SM01340"/>
    </source>
</evidence>